<proteinExistence type="predicted"/>
<comment type="caution">
    <text evidence="1">The sequence shown here is derived from an EMBL/GenBank/DDBJ whole genome shotgun (WGS) entry which is preliminary data.</text>
</comment>
<evidence type="ECO:0000313" key="1">
    <source>
        <dbReference type="EMBL" id="MFD1986808.1"/>
    </source>
</evidence>
<organism evidence="1 2">
    <name type="scientific">Mesorhizobium newzealandense</name>
    <dbReference type="NCBI Taxonomy" id="1300302"/>
    <lineage>
        <taxon>Bacteria</taxon>
        <taxon>Pseudomonadati</taxon>
        <taxon>Pseudomonadota</taxon>
        <taxon>Alphaproteobacteria</taxon>
        <taxon>Hyphomicrobiales</taxon>
        <taxon>Phyllobacteriaceae</taxon>
        <taxon>Mesorhizobium</taxon>
    </lineage>
</organism>
<keyword evidence="2" id="KW-1185">Reference proteome</keyword>
<dbReference type="RefSeq" id="WP_379104298.1">
    <property type="nucleotide sequence ID" value="NZ_JBHUGZ010000023.1"/>
</dbReference>
<evidence type="ECO:0000313" key="2">
    <source>
        <dbReference type="Proteomes" id="UP001597405"/>
    </source>
</evidence>
<sequence>MAGKGSQRLSLFDLDALREAFTKSVREHNVKDADWGEHARLFIQQVAEIDRRDENATDPDEGNS</sequence>
<accession>A0ABW4UH19</accession>
<protein>
    <submittedName>
        <fullName evidence="1">Uncharacterized protein</fullName>
    </submittedName>
</protein>
<dbReference type="EMBL" id="JBHUGZ010000023">
    <property type="protein sequence ID" value="MFD1986808.1"/>
    <property type="molecule type" value="Genomic_DNA"/>
</dbReference>
<gene>
    <name evidence="1" type="ORF">ACFSOZ_30715</name>
</gene>
<reference evidence="2" key="1">
    <citation type="journal article" date="2019" name="Int. J. Syst. Evol. Microbiol.">
        <title>The Global Catalogue of Microorganisms (GCM) 10K type strain sequencing project: providing services to taxonomists for standard genome sequencing and annotation.</title>
        <authorList>
            <consortium name="The Broad Institute Genomics Platform"/>
            <consortium name="The Broad Institute Genome Sequencing Center for Infectious Disease"/>
            <person name="Wu L."/>
            <person name="Ma J."/>
        </authorList>
    </citation>
    <scope>NUCLEOTIDE SEQUENCE [LARGE SCALE GENOMIC DNA]</scope>
    <source>
        <strain evidence="2">CGMCC 1.16225</strain>
    </source>
</reference>
<name>A0ABW4UH19_9HYPH</name>
<dbReference type="Proteomes" id="UP001597405">
    <property type="component" value="Unassembled WGS sequence"/>
</dbReference>